<proteinExistence type="predicted"/>
<protein>
    <submittedName>
        <fullName evidence="1">Uncharacterized protein</fullName>
    </submittedName>
</protein>
<sequence>MKQLNIKMMVFTDTLFSKRSYKETIKKIKKKYGDLNLDNYTKYLMDEDKKKNK</sequence>
<accession>A0A8D9CER9</accession>
<organism evidence="1">
    <name type="scientific">uncultured marine phage</name>
    <dbReference type="NCBI Taxonomy" id="707152"/>
    <lineage>
        <taxon>Viruses</taxon>
        <taxon>environmental samples</taxon>
    </lineage>
</organism>
<name>A0A8D9CER9_9VIRU</name>
<reference evidence="1" key="1">
    <citation type="submission" date="2021-06" db="EMBL/GenBank/DDBJ databases">
        <authorList>
            <person name="Gannon L."/>
            <person name="Redgwell R T."/>
            <person name="Michniewski S."/>
            <person name="Harrison D C."/>
            <person name="Millard A."/>
        </authorList>
    </citation>
    <scope>NUCLEOTIDE SEQUENCE</scope>
</reference>
<dbReference type="EMBL" id="OU342829">
    <property type="protein sequence ID" value="CAG7581302.1"/>
    <property type="molecule type" value="Genomic_DNA"/>
</dbReference>
<gene>
    <name evidence="1" type="ORF">SLAVMIC_00775</name>
</gene>
<evidence type="ECO:0000313" key="1">
    <source>
        <dbReference type="EMBL" id="CAG7581302.1"/>
    </source>
</evidence>